<accession>A0ABW1VB72</accession>
<dbReference type="InterPro" id="IPR016161">
    <property type="entry name" value="Ald_DH/histidinol_DH"/>
</dbReference>
<protein>
    <submittedName>
        <fullName evidence="2">Acyl-CoA reductase</fullName>
    </submittedName>
</protein>
<comment type="caution">
    <text evidence="2">The sequence shown here is derived from an EMBL/GenBank/DDBJ whole genome shotgun (WGS) entry which is preliminary data.</text>
</comment>
<keyword evidence="1" id="KW-0521">NADP</keyword>
<name>A0ABW1VB72_9BACL</name>
<proteinExistence type="predicted"/>
<dbReference type="Pfam" id="PF05893">
    <property type="entry name" value="LuxC"/>
    <property type="match status" value="1"/>
</dbReference>
<keyword evidence="3" id="KW-1185">Reference proteome</keyword>
<evidence type="ECO:0000256" key="1">
    <source>
        <dbReference type="ARBA" id="ARBA00022857"/>
    </source>
</evidence>
<evidence type="ECO:0000313" key="3">
    <source>
        <dbReference type="Proteomes" id="UP001596233"/>
    </source>
</evidence>
<dbReference type="Proteomes" id="UP001596233">
    <property type="component" value="Unassembled WGS sequence"/>
</dbReference>
<dbReference type="RefSeq" id="WP_379237875.1">
    <property type="nucleotide sequence ID" value="NZ_JBHSTE010000008.1"/>
</dbReference>
<gene>
    <name evidence="2" type="ORF">ACFP56_19815</name>
</gene>
<reference evidence="3" key="1">
    <citation type="journal article" date="2019" name="Int. J. Syst. Evol. Microbiol.">
        <title>The Global Catalogue of Microorganisms (GCM) 10K type strain sequencing project: providing services to taxonomists for standard genome sequencing and annotation.</title>
        <authorList>
            <consortium name="The Broad Institute Genomics Platform"/>
            <consortium name="The Broad Institute Genome Sequencing Center for Infectious Disease"/>
            <person name="Wu L."/>
            <person name="Ma J."/>
        </authorList>
    </citation>
    <scope>NUCLEOTIDE SEQUENCE [LARGE SCALE GENOMIC DNA]</scope>
    <source>
        <strain evidence="3">PCU 280</strain>
    </source>
</reference>
<dbReference type="InterPro" id="IPR008670">
    <property type="entry name" value="CoA_reduct_LuxC"/>
</dbReference>
<sequence>MKFYLPAQNGETVLKHLSEVPTLTPFHETVLSFIQALSKRFVQLRQYPEAVALGFWMRKANIAALQQQWEQVTGQCVIKARGTVFHIAPSNVDTIFVYSWILSLLAGNRNMIRVSSKQQAQQNILLQAIVDELSNPHFQELAERNVVFTYEHHDQTTAELSMLSHVRVVWGGDETVDAIRRVPLAPMASELVFPDRFSMSLIHAQAMDMLNDQALQQLAEQFYNDAYWFDQLACSSPRLVVWEGKADQIERAQMRFWQMLEQVIRSKTIELAPAVQVQKLTTSMLLASQNDTIKASHGMWYSRVLVDQLGDDIRERHCGGGFFVEKLIRDLSELSRIIVDKDQTLTYFGYSKDQLLQLINQIGSRGIDRVVPIGKALDFQETWDGQSFLRSFTREIVII</sequence>
<evidence type="ECO:0000313" key="2">
    <source>
        <dbReference type="EMBL" id="MFC6334883.1"/>
    </source>
</evidence>
<organism evidence="2 3">
    <name type="scientific">Paenibacillus septentrionalis</name>
    <dbReference type="NCBI Taxonomy" id="429342"/>
    <lineage>
        <taxon>Bacteria</taxon>
        <taxon>Bacillati</taxon>
        <taxon>Bacillota</taxon>
        <taxon>Bacilli</taxon>
        <taxon>Bacillales</taxon>
        <taxon>Paenibacillaceae</taxon>
        <taxon>Paenibacillus</taxon>
    </lineage>
</organism>
<dbReference type="EMBL" id="JBHSTE010000008">
    <property type="protein sequence ID" value="MFC6334883.1"/>
    <property type="molecule type" value="Genomic_DNA"/>
</dbReference>
<dbReference type="SUPFAM" id="SSF53720">
    <property type="entry name" value="ALDH-like"/>
    <property type="match status" value="1"/>
</dbReference>